<name>A0A654MDQ7_9ARCH</name>
<gene>
    <name evidence="1" type="ORF">NMY3_03419</name>
</gene>
<protein>
    <submittedName>
        <fullName evidence="1">Uncharacterized protein</fullName>
    </submittedName>
</protein>
<proteinExistence type="predicted"/>
<evidence type="ECO:0000313" key="2">
    <source>
        <dbReference type="Proteomes" id="UP000058925"/>
    </source>
</evidence>
<organism evidence="1 2">
    <name type="scientific">Candidatus Nitrosocosmicus oleophilus</name>
    <dbReference type="NCBI Taxonomy" id="1353260"/>
    <lineage>
        <taxon>Archaea</taxon>
        <taxon>Nitrososphaerota</taxon>
        <taxon>Nitrososphaeria</taxon>
        <taxon>Nitrososphaerales</taxon>
        <taxon>Nitrososphaeraceae</taxon>
        <taxon>Candidatus Nitrosocosmicus</taxon>
    </lineage>
</organism>
<sequence>MGSNLLFKYGKLNWLHCSTVEGLNDPPRPKYQDLGIQIMGDNELTNYCINPVFALLVESL</sequence>
<reference evidence="2" key="1">
    <citation type="submission" date="2015-10" db="EMBL/GenBank/DDBJ databases">
        <title>Niche specialization of a soil ammonia-oxidizing archaeon, Candidatus Nitrosocosmicus oleophilus.</title>
        <authorList>
            <person name="Jung M.-Y."/>
            <person name="Rhee S.-K."/>
        </authorList>
    </citation>
    <scope>NUCLEOTIDE SEQUENCE [LARGE SCALE GENOMIC DNA]</scope>
    <source>
        <strain evidence="2">MY3</strain>
    </source>
</reference>
<evidence type="ECO:0000313" key="1">
    <source>
        <dbReference type="EMBL" id="ALI37602.1"/>
    </source>
</evidence>
<dbReference type="AlphaFoldDB" id="A0A654MDQ7"/>
<dbReference type="EMBL" id="CP012850">
    <property type="protein sequence ID" value="ALI37602.1"/>
    <property type="molecule type" value="Genomic_DNA"/>
</dbReference>
<dbReference type="Proteomes" id="UP000058925">
    <property type="component" value="Chromosome"/>
</dbReference>
<accession>A0A654MDQ7</accession>
<keyword evidence="2" id="KW-1185">Reference proteome</keyword>
<dbReference type="KEGG" id="taa:NMY3_03419"/>